<accession>A0ACB0M1B2</accession>
<keyword evidence="2" id="KW-1185">Reference proteome</keyword>
<reference evidence="1" key="1">
    <citation type="submission" date="2023-10" db="EMBL/GenBank/DDBJ databases">
        <authorList>
            <person name="Rodriguez Cubillos JULIANA M."/>
            <person name="De Vega J."/>
        </authorList>
    </citation>
    <scope>NUCLEOTIDE SEQUENCE</scope>
</reference>
<comment type="caution">
    <text evidence="1">The sequence shown here is derived from an EMBL/GenBank/DDBJ whole genome shotgun (WGS) entry which is preliminary data.</text>
</comment>
<dbReference type="EMBL" id="CASHSV030000716">
    <property type="protein sequence ID" value="CAJ2674592.1"/>
    <property type="molecule type" value="Genomic_DNA"/>
</dbReference>
<name>A0ACB0M1B2_TRIPR</name>
<evidence type="ECO:0000313" key="1">
    <source>
        <dbReference type="EMBL" id="CAJ2674592.1"/>
    </source>
</evidence>
<gene>
    <name evidence="1" type="ORF">MILVUS5_LOCUS37804</name>
</gene>
<organism evidence="1 2">
    <name type="scientific">Trifolium pratense</name>
    <name type="common">Red clover</name>
    <dbReference type="NCBI Taxonomy" id="57577"/>
    <lineage>
        <taxon>Eukaryota</taxon>
        <taxon>Viridiplantae</taxon>
        <taxon>Streptophyta</taxon>
        <taxon>Embryophyta</taxon>
        <taxon>Tracheophyta</taxon>
        <taxon>Spermatophyta</taxon>
        <taxon>Magnoliopsida</taxon>
        <taxon>eudicotyledons</taxon>
        <taxon>Gunneridae</taxon>
        <taxon>Pentapetalae</taxon>
        <taxon>rosids</taxon>
        <taxon>fabids</taxon>
        <taxon>Fabales</taxon>
        <taxon>Fabaceae</taxon>
        <taxon>Papilionoideae</taxon>
        <taxon>50 kb inversion clade</taxon>
        <taxon>NPAAA clade</taxon>
        <taxon>Hologalegina</taxon>
        <taxon>IRL clade</taxon>
        <taxon>Trifolieae</taxon>
        <taxon>Trifolium</taxon>
    </lineage>
</organism>
<sequence length="717" mass="82196">MVSASIFGGKATCCYCYTKCVIMLLCLFLFPHQTYPDSHSHACFSSCGKISTITHPFRLKLDPDHCGNNKYELDCSNNVTILKLYDGEYLVESINYNNYTIRIVDLNIQSTDCSSLPRFFLYQQNFTSKKNINSFQYGFVRRNHMIRYYEGIRLSRPVIYMKCTSPPSKVVDRYYADTASCLDQHTYAIVGDLQFGILEPQCRVMFVTLTSFWGPTLEFTSNNPIGTYQKHILGNISYIDIHKALGYGFEISWMQAACRCDDCYLNDPAGQIHCYNPRCPDCDHWWVPMASLLFDYVIGILRGFCEVAGMNKFKEHTNQNPIANEVGIFTGKHVLPYITARIMLGIILFSVLLIYTYRRRHASIYENIEDFLQDNTLMPIRYSYKEIKQMTKGFKVKLGEGGYGDVYRGNLISGPFVAIKMLKIKSNANGQEFISEVATIGRIYHSNVVRLVGFCVEGSKRALVYEYMPNGSLDKYIFNKEGVISLSYNQIYEISLGVARGISYLHQGCDMQILHFDIKPHNILLDENFIPKVSDFGLAKLYPIDNSIVTLTAARGTIGYMAPELFYQNIGGISYKADVYSFGMLLIEMTSRRRNLNPHAEHSSQLYFPLWIYDQLYKNSEREMEDVIMEEINDVLKKMFLVALWCIQLKPVDRPSMKKVVEMLEGDIENIEMPPKPLLYPHETIQENLDIDSKETDVGSTSYVEEIATNPLLKYSA</sequence>
<proteinExistence type="predicted"/>
<dbReference type="Proteomes" id="UP001177021">
    <property type="component" value="Unassembled WGS sequence"/>
</dbReference>
<evidence type="ECO:0000313" key="2">
    <source>
        <dbReference type="Proteomes" id="UP001177021"/>
    </source>
</evidence>
<protein>
    <submittedName>
        <fullName evidence="1">Uncharacterized protein</fullName>
    </submittedName>
</protein>